<protein>
    <recommendedName>
        <fullName evidence="6">Thioredoxin domain-containing protein</fullName>
    </recommendedName>
</protein>
<gene>
    <name evidence="7" type="ORF">TMPK1_32210</name>
</gene>
<evidence type="ECO:0000256" key="3">
    <source>
        <dbReference type="ARBA" id="ARBA00023157"/>
    </source>
</evidence>
<accession>A0A8S8XEE7</accession>
<dbReference type="InterPro" id="IPR001853">
    <property type="entry name" value="DSBA-like_thioredoxin_dom"/>
</dbReference>
<dbReference type="Gene3D" id="3.40.30.10">
    <property type="entry name" value="Glutaredoxin"/>
    <property type="match status" value="1"/>
</dbReference>
<keyword evidence="4" id="KW-0676">Redox-active center</keyword>
<dbReference type="Pfam" id="PF01323">
    <property type="entry name" value="DSBA"/>
    <property type="match status" value="1"/>
</dbReference>
<keyword evidence="3" id="KW-1015">Disulfide bond</keyword>
<dbReference type="PANTHER" id="PTHR13887:SF14">
    <property type="entry name" value="DISULFIDE BOND FORMATION PROTEIN D"/>
    <property type="match status" value="1"/>
</dbReference>
<organism evidence="7 8">
    <name type="scientific">Roseiterribacter gracilis</name>
    <dbReference type="NCBI Taxonomy" id="2812848"/>
    <lineage>
        <taxon>Bacteria</taxon>
        <taxon>Pseudomonadati</taxon>
        <taxon>Pseudomonadota</taxon>
        <taxon>Alphaproteobacteria</taxon>
        <taxon>Rhodospirillales</taxon>
        <taxon>Roseiterribacteraceae</taxon>
        <taxon>Roseiterribacter</taxon>
    </lineage>
</organism>
<name>A0A8S8XEE7_9PROT</name>
<dbReference type="AlphaFoldDB" id="A0A8S8XEE7"/>
<dbReference type="SUPFAM" id="SSF52833">
    <property type="entry name" value="Thioredoxin-like"/>
    <property type="match status" value="1"/>
</dbReference>
<dbReference type="Proteomes" id="UP000681075">
    <property type="component" value="Unassembled WGS sequence"/>
</dbReference>
<sequence>MRLVLALLAALAVAPTAFAADPAPAATPAEKAKIEAVVRDYLLQHPEVLVEAIQKLEAKEEAERNDKAASAITAKKDELYNDAMAPVAGNPKGDVTVVEFFDYNCPYCKAGAPILKKAAAADGKVRIIYKEFPILSPESELASRAALAANLQGKYLPFHEAVLEHKGKLDLPTLVTIAKATGVDAERMKTDMNKAEIDTAIKKNKALARSLEVRGTPAYLIGNTMVGGQIDVEEFAAKIADARKKSAS</sequence>
<dbReference type="CDD" id="cd03023">
    <property type="entry name" value="DsbA_Com1_like"/>
    <property type="match status" value="1"/>
</dbReference>
<keyword evidence="2" id="KW-0560">Oxidoreductase</keyword>
<keyword evidence="8" id="KW-1185">Reference proteome</keyword>
<dbReference type="PROSITE" id="PS51352">
    <property type="entry name" value="THIOREDOXIN_2"/>
    <property type="match status" value="1"/>
</dbReference>
<feature type="domain" description="Thioredoxin" evidence="6">
    <location>
        <begin position="17"/>
        <end position="244"/>
    </location>
</feature>
<dbReference type="InterPro" id="IPR036249">
    <property type="entry name" value="Thioredoxin-like_sf"/>
</dbReference>
<evidence type="ECO:0000313" key="8">
    <source>
        <dbReference type="Proteomes" id="UP000681075"/>
    </source>
</evidence>
<evidence type="ECO:0000256" key="5">
    <source>
        <dbReference type="SAM" id="SignalP"/>
    </source>
</evidence>
<evidence type="ECO:0000256" key="1">
    <source>
        <dbReference type="ARBA" id="ARBA00022729"/>
    </source>
</evidence>
<keyword evidence="1 5" id="KW-0732">Signal</keyword>
<dbReference type="InterPro" id="IPR013766">
    <property type="entry name" value="Thioredoxin_domain"/>
</dbReference>
<proteinExistence type="predicted"/>
<dbReference type="InterPro" id="IPR017937">
    <property type="entry name" value="Thioredoxin_CS"/>
</dbReference>
<feature type="signal peptide" evidence="5">
    <location>
        <begin position="1"/>
        <end position="19"/>
    </location>
</feature>
<evidence type="ECO:0000256" key="4">
    <source>
        <dbReference type="ARBA" id="ARBA00023284"/>
    </source>
</evidence>
<reference evidence="7" key="1">
    <citation type="submission" date="2021-02" db="EMBL/GenBank/DDBJ databases">
        <title>Genome sequence of Rhodospirillales sp. strain TMPK1 isolated from soil.</title>
        <authorList>
            <person name="Nakai R."/>
            <person name="Kusada H."/>
            <person name="Tamaki H."/>
        </authorList>
    </citation>
    <scope>NUCLEOTIDE SEQUENCE</scope>
    <source>
        <strain evidence="7">TMPK1</strain>
    </source>
</reference>
<dbReference type="PANTHER" id="PTHR13887">
    <property type="entry name" value="GLUTATHIONE S-TRANSFERASE KAPPA"/>
    <property type="match status" value="1"/>
</dbReference>
<feature type="chain" id="PRO_5035883902" description="Thioredoxin domain-containing protein" evidence="5">
    <location>
        <begin position="20"/>
        <end position="248"/>
    </location>
</feature>
<dbReference type="PROSITE" id="PS00194">
    <property type="entry name" value="THIOREDOXIN_1"/>
    <property type="match status" value="1"/>
</dbReference>
<dbReference type="InterPro" id="IPR041205">
    <property type="entry name" value="ScsC_N"/>
</dbReference>
<evidence type="ECO:0000259" key="6">
    <source>
        <dbReference type="PROSITE" id="PS51352"/>
    </source>
</evidence>
<dbReference type="RefSeq" id="WP_420244267.1">
    <property type="nucleotide sequence ID" value="NZ_BOPV01000001.1"/>
</dbReference>
<dbReference type="EMBL" id="BOPV01000001">
    <property type="protein sequence ID" value="GIL40984.1"/>
    <property type="molecule type" value="Genomic_DNA"/>
</dbReference>
<evidence type="ECO:0000313" key="7">
    <source>
        <dbReference type="EMBL" id="GIL40984.1"/>
    </source>
</evidence>
<dbReference type="Pfam" id="PF18312">
    <property type="entry name" value="ScsC_N"/>
    <property type="match status" value="1"/>
</dbReference>
<dbReference type="GO" id="GO:0015036">
    <property type="term" value="F:disulfide oxidoreductase activity"/>
    <property type="evidence" value="ECO:0007669"/>
    <property type="project" value="UniProtKB-ARBA"/>
</dbReference>
<evidence type="ECO:0000256" key="2">
    <source>
        <dbReference type="ARBA" id="ARBA00023002"/>
    </source>
</evidence>
<comment type="caution">
    <text evidence="7">The sequence shown here is derived from an EMBL/GenBank/DDBJ whole genome shotgun (WGS) entry which is preliminary data.</text>
</comment>